<evidence type="ECO:0000259" key="2">
    <source>
        <dbReference type="Pfam" id="PF00534"/>
    </source>
</evidence>
<organism evidence="3 4">
    <name type="scientific">Roseivirga thermotolerans</name>
    <dbReference type="NCBI Taxonomy" id="1758176"/>
    <lineage>
        <taxon>Bacteria</taxon>
        <taxon>Pseudomonadati</taxon>
        <taxon>Bacteroidota</taxon>
        <taxon>Cytophagia</taxon>
        <taxon>Cytophagales</taxon>
        <taxon>Roseivirgaceae</taxon>
        <taxon>Roseivirga</taxon>
    </lineage>
</organism>
<sequence>MKNRPRVLIDSFHLIQALTGIRTYTVQLLAGLEELDQSEVEYIIYPNWRKLNGTTFLRGKVNPLKKILNHVLYFLWKQVVLPTLILFKRVDLVVTLDYLLPYMKFGARSITVFHDTFYWELKGNYNPLWRTYFLKSVKAGLDGDTRIVVTTNYIGDKVKRIITDEHQLQVVYQAPKELSLSEEKPDISGLPEGAKYFLHVGIFESRKNIDVLVRAFSQLIKQEYFKDFYLVLAGGRGVGIFHDDYSKILNVIHELEIGNRVLMPGFVPDHQLGTLYKNAFAYVFPSREEGFGIPVIEAMRSEIPVIISNQGALMEVANSSALIFDMDDVDSLVKCMLQLKNEESRESWIKKGSKRAMAFSKDRFAETFHTVVKSALTQK</sequence>
<evidence type="ECO:0000313" key="3">
    <source>
        <dbReference type="EMBL" id="GHE53328.1"/>
    </source>
</evidence>
<keyword evidence="1 3" id="KW-0808">Transferase</keyword>
<dbReference type="CDD" id="cd03809">
    <property type="entry name" value="GT4_MtfB-like"/>
    <property type="match status" value="1"/>
</dbReference>
<dbReference type="Gene3D" id="3.40.50.2000">
    <property type="entry name" value="Glycogen Phosphorylase B"/>
    <property type="match status" value="1"/>
</dbReference>
<reference evidence="4" key="1">
    <citation type="journal article" date="2019" name="Int. J. Syst. Evol. Microbiol.">
        <title>The Global Catalogue of Microorganisms (GCM) 10K type strain sequencing project: providing services to taxonomists for standard genome sequencing and annotation.</title>
        <authorList>
            <consortium name="The Broad Institute Genomics Platform"/>
            <consortium name="The Broad Institute Genome Sequencing Center for Infectious Disease"/>
            <person name="Wu L."/>
            <person name="Ma J."/>
        </authorList>
    </citation>
    <scope>NUCLEOTIDE SEQUENCE [LARGE SCALE GENOMIC DNA]</scope>
    <source>
        <strain evidence="4">CGMCC 1.15111</strain>
    </source>
</reference>
<proteinExistence type="predicted"/>
<protein>
    <submittedName>
        <fullName evidence="3">Glycosyl transferase</fullName>
    </submittedName>
</protein>
<dbReference type="SUPFAM" id="SSF53756">
    <property type="entry name" value="UDP-Glycosyltransferase/glycogen phosphorylase"/>
    <property type="match status" value="1"/>
</dbReference>
<accession>A0ABQ3I333</accession>
<dbReference type="EMBL" id="BNAG01000001">
    <property type="protein sequence ID" value="GHE53328.1"/>
    <property type="molecule type" value="Genomic_DNA"/>
</dbReference>
<dbReference type="GO" id="GO:0016740">
    <property type="term" value="F:transferase activity"/>
    <property type="evidence" value="ECO:0007669"/>
    <property type="project" value="UniProtKB-KW"/>
</dbReference>
<dbReference type="RefSeq" id="WP_189628588.1">
    <property type="nucleotide sequence ID" value="NZ_BNAG01000001.1"/>
</dbReference>
<evidence type="ECO:0000256" key="1">
    <source>
        <dbReference type="ARBA" id="ARBA00022679"/>
    </source>
</evidence>
<dbReference type="InterPro" id="IPR001296">
    <property type="entry name" value="Glyco_trans_1"/>
</dbReference>
<gene>
    <name evidence="3" type="ORF">GCM10011340_04800</name>
</gene>
<keyword evidence="4" id="KW-1185">Reference proteome</keyword>
<name>A0ABQ3I333_9BACT</name>
<dbReference type="PANTHER" id="PTHR46401">
    <property type="entry name" value="GLYCOSYLTRANSFERASE WBBK-RELATED"/>
    <property type="match status" value="1"/>
</dbReference>
<feature type="domain" description="Glycosyl transferase family 1" evidence="2">
    <location>
        <begin position="182"/>
        <end position="355"/>
    </location>
</feature>
<dbReference type="Proteomes" id="UP000658258">
    <property type="component" value="Unassembled WGS sequence"/>
</dbReference>
<dbReference type="PANTHER" id="PTHR46401:SF2">
    <property type="entry name" value="GLYCOSYLTRANSFERASE WBBK-RELATED"/>
    <property type="match status" value="1"/>
</dbReference>
<evidence type="ECO:0000313" key="4">
    <source>
        <dbReference type="Proteomes" id="UP000658258"/>
    </source>
</evidence>
<dbReference type="Pfam" id="PF00534">
    <property type="entry name" value="Glycos_transf_1"/>
    <property type="match status" value="1"/>
</dbReference>
<comment type="caution">
    <text evidence="3">The sequence shown here is derived from an EMBL/GenBank/DDBJ whole genome shotgun (WGS) entry which is preliminary data.</text>
</comment>